<dbReference type="AlphaFoldDB" id="A0AAN7W524"/>
<evidence type="ECO:0000313" key="3">
    <source>
        <dbReference type="EMBL" id="KAK5698985.1"/>
    </source>
</evidence>
<gene>
    <name evidence="3" type="primary">PDR16</name>
    <name evidence="3" type="ORF">LTR97_006634</name>
</gene>
<feature type="compositionally biased region" description="Basic and acidic residues" evidence="1">
    <location>
        <begin position="396"/>
        <end position="405"/>
    </location>
</feature>
<dbReference type="SMART" id="SM00516">
    <property type="entry name" value="SEC14"/>
    <property type="match status" value="1"/>
</dbReference>
<feature type="region of interest" description="Disordered" evidence="1">
    <location>
        <begin position="373"/>
        <end position="405"/>
    </location>
</feature>
<dbReference type="SUPFAM" id="SSF46938">
    <property type="entry name" value="CRAL/TRIO N-terminal domain"/>
    <property type="match status" value="1"/>
</dbReference>
<comment type="caution">
    <text evidence="3">The sequence shown here is derived from an EMBL/GenBank/DDBJ whole genome shotgun (WGS) entry which is preliminary data.</text>
</comment>
<reference evidence="3" key="1">
    <citation type="submission" date="2023-08" db="EMBL/GenBank/DDBJ databases">
        <title>Black Yeasts Isolated from many extreme environments.</title>
        <authorList>
            <person name="Coleine C."/>
            <person name="Stajich J.E."/>
            <person name="Selbmann L."/>
        </authorList>
    </citation>
    <scope>NUCLEOTIDE SEQUENCE</scope>
    <source>
        <strain evidence="3">CCFEE 5810</strain>
    </source>
</reference>
<sequence length="405" mass="46231">MAAPNVSSGSSFKSTTSHTTDDWTPPSGTLKTPIYQPVKSAKPHSLSNLPLTSEQQIKYNTVLESVSQWTTVPATTAANAPQAPLQDHERMWLTRECLLRYLRATKWHTPNALKRLQSTLSWRREYGADTFTADYISPENETGKQLVLGYDNEARPCLYLNPAKQNTKMSDRQIHHLCYMLDRTIDMMPPGQESACLLINFRGAGGGHVPTVAQARAVLNILQNHSPERLGKALISELPWYVSTFFKLISPFIDPVTREKMKFNEDLTKYIPKEQLWSQYGGKTNGGLDFEYSHDDYWPALEKEVQRRRAGYRERWEKGGKRIGEYEEYLRGGKVRSLAEVEGAEGTRRDAALLQLRRKVLVGKVRWEDWRATRQKERSPPAAAPAAPERTTTDILLEKERRRLD</sequence>
<dbReference type="PROSITE" id="PS50191">
    <property type="entry name" value="CRAL_TRIO"/>
    <property type="match status" value="1"/>
</dbReference>
<evidence type="ECO:0000313" key="4">
    <source>
        <dbReference type="Proteomes" id="UP001310594"/>
    </source>
</evidence>
<dbReference type="Pfam" id="PF00650">
    <property type="entry name" value="CRAL_TRIO"/>
    <property type="match status" value="1"/>
</dbReference>
<dbReference type="InterPro" id="IPR052578">
    <property type="entry name" value="PI_Transfer_CRAL-TRIO"/>
</dbReference>
<dbReference type="GO" id="GO:0008526">
    <property type="term" value="F:phosphatidylinositol transfer activity"/>
    <property type="evidence" value="ECO:0007669"/>
    <property type="project" value="TreeGrafter"/>
</dbReference>
<dbReference type="EMBL" id="JAVRQU010000009">
    <property type="protein sequence ID" value="KAK5698985.1"/>
    <property type="molecule type" value="Genomic_DNA"/>
</dbReference>
<evidence type="ECO:0000256" key="1">
    <source>
        <dbReference type="SAM" id="MobiDB-lite"/>
    </source>
</evidence>
<name>A0AAN7W524_9PEZI</name>
<dbReference type="SMART" id="SM01100">
    <property type="entry name" value="CRAL_TRIO_N"/>
    <property type="match status" value="1"/>
</dbReference>
<dbReference type="PANTHER" id="PTHR45824">
    <property type="entry name" value="GH16843P"/>
    <property type="match status" value="1"/>
</dbReference>
<feature type="domain" description="CRAL-TRIO" evidence="2">
    <location>
        <begin position="135"/>
        <end position="288"/>
    </location>
</feature>
<feature type="region of interest" description="Disordered" evidence="1">
    <location>
        <begin position="1"/>
        <end position="35"/>
    </location>
</feature>
<accession>A0AAN7W524</accession>
<organism evidence="3 4">
    <name type="scientific">Elasticomyces elasticus</name>
    <dbReference type="NCBI Taxonomy" id="574655"/>
    <lineage>
        <taxon>Eukaryota</taxon>
        <taxon>Fungi</taxon>
        <taxon>Dikarya</taxon>
        <taxon>Ascomycota</taxon>
        <taxon>Pezizomycotina</taxon>
        <taxon>Dothideomycetes</taxon>
        <taxon>Dothideomycetidae</taxon>
        <taxon>Mycosphaerellales</taxon>
        <taxon>Teratosphaeriaceae</taxon>
        <taxon>Elasticomyces</taxon>
    </lineage>
</organism>
<dbReference type="Pfam" id="PF03765">
    <property type="entry name" value="CRAL_TRIO_N"/>
    <property type="match status" value="1"/>
</dbReference>
<dbReference type="Proteomes" id="UP001310594">
    <property type="component" value="Unassembled WGS sequence"/>
</dbReference>
<protein>
    <submittedName>
        <fullName evidence="3">Phosphatidylinositol transfer protein (PITP)</fullName>
    </submittedName>
</protein>
<feature type="compositionally biased region" description="Low complexity" evidence="1">
    <location>
        <begin position="7"/>
        <end position="18"/>
    </location>
</feature>
<dbReference type="PANTHER" id="PTHR45824:SF29">
    <property type="entry name" value="GH16843P"/>
    <property type="match status" value="1"/>
</dbReference>
<evidence type="ECO:0000259" key="2">
    <source>
        <dbReference type="PROSITE" id="PS50191"/>
    </source>
</evidence>
<dbReference type="SUPFAM" id="SSF52087">
    <property type="entry name" value="CRAL/TRIO domain"/>
    <property type="match status" value="1"/>
</dbReference>
<dbReference type="InterPro" id="IPR001251">
    <property type="entry name" value="CRAL-TRIO_dom"/>
</dbReference>
<proteinExistence type="predicted"/>
<dbReference type="InterPro" id="IPR036273">
    <property type="entry name" value="CRAL/TRIO_N_dom_sf"/>
</dbReference>
<dbReference type="CDD" id="cd00170">
    <property type="entry name" value="SEC14"/>
    <property type="match status" value="1"/>
</dbReference>
<dbReference type="InterPro" id="IPR011074">
    <property type="entry name" value="CRAL/TRIO_N_dom"/>
</dbReference>
<dbReference type="InterPro" id="IPR036865">
    <property type="entry name" value="CRAL-TRIO_dom_sf"/>
</dbReference>
<dbReference type="Gene3D" id="3.40.525.10">
    <property type="entry name" value="CRAL-TRIO lipid binding domain"/>
    <property type="match status" value="1"/>
</dbReference>